<keyword evidence="9" id="KW-1185">Reference proteome</keyword>
<dbReference type="GO" id="GO:0003824">
    <property type="term" value="F:catalytic activity"/>
    <property type="evidence" value="ECO:0007669"/>
    <property type="project" value="InterPro"/>
</dbReference>
<name>A0A2T5VFS8_9HYPH</name>
<accession>A0A2T5VFS8</accession>
<dbReference type="PROSITE" id="PS51332">
    <property type="entry name" value="B12_BINDING"/>
    <property type="match status" value="1"/>
</dbReference>
<dbReference type="SFLD" id="SFLDG01123">
    <property type="entry name" value="methyltransferase_(Class_B)"/>
    <property type="match status" value="1"/>
</dbReference>
<dbReference type="InterPro" id="IPR051198">
    <property type="entry name" value="BchE-like"/>
</dbReference>
<dbReference type="InterPro" id="IPR034466">
    <property type="entry name" value="Methyltransferase_Class_B"/>
</dbReference>
<keyword evidence="4" id="KW-0408">Iron</keyword>
<evidence type="ECO:0000256" key="5">
    <source>
        <dbReference type="ARBA" id="ARBA00023014"/>
    </source>
</evidence>
<proteinExistence type="predicted"/>
<dbReference type="InterPro" id="IPR058240">
    <property type="entry name" value="rSAM_sf"/>
</dbReference>
<keyword evidence="5" id="KW-0411">Iron-sulfur</keyword>
<dbReference type="AlphaFoldDB" id="A0A2T5VFS8"/>
<dbReference type="GO" id="GO:0046872">
    <property type="term" value="F:metal ion binding"/>
    <property type="evidence" value="ECO:0007669"/>
    <property type="project" value="UniProtKB-KW"/>
</dbReference>
<dbReference type="Pfam" id="PF13282">
    <property type="entry name" value="DUF4070"/>
    <property type="match status" value="1"/>
</dbReference>
<dbReference type="InterPro" id="IPR006158">
    <property type="entry name" value="Cobalamin-bd"/>
</dbReference>
<dbReference type="Gene3D" id="3.80.30.20">
    <property type="entry name" value="tm_1862 like domain"/>
    <property type="match status" value="1"/>
</dbReference>
<dbReference type="GO" id="GO:0031419">
    <property type="term" value="F:cobalamin binding"/>
    <property type="evidence" value="ECO:0007669"/>
    <property type="project" value="InterPro"/>
</dbReference>
<protein>
    <submittedName>
        <fullName evidence="8">Radical SAM superfamily enzyme YgiQ (UPF0313 family)</fullName>
    </submittedName>
</protein>
<evidence type="ECO:0000259" key="7">
    <source>
        <dbReference type="PROSITE" id="PS51918"/>
    </source>
</evidence>
<dbReference type="InterPro" id="IPR025274">
    <property type="entry name" value="DUF4070"/>
</dbReference>
<dbReference type="Proteomes" id="UP000244081">
    <property type="component" value="Unassembled WGS sequence"/>
</dbReference>
<dbReference type="SFLD" id="SFLDS00029">
    <property type="entry name" value="Radical_SAM"/>
    <property type="match status" value="1"/>
</dbReference>
<dbReference type="SUPFAM" id="SSF102114">
    <property type="entry name" value="Radical SAM enzymes"/>
    <property type="match status" value="1"/>
</dbReference>
<dbReference type="SFLD" id="SFLDF00303">
    <property type="entry name" value="hopanoid_C2-methyltransferase"/>
    <property type="match status" value="1"/>
</dbReference>
<evidence type="ECO:0000256" key="4">
    <source>
        <dbReference type="ARBA" id="ARBA00023004"/>
    </source>
</evidence>
<evidence type="ECO:0000256" key="2">
    <source>
        <dbReference type="ARBA" id="ARBA00022691"/>
    </source>
</evidence>
<dbReference type="EMBL" id="QAYG01000001">
    <property type="protein sequence ID" value="PTW62609.1"/>
    <property type="molecule type" value="Genomic_DNA"/>
</dbReference>
<dbReference type="RefSeq" id="WP_245926641.1">
    <property type="nucleotide sequence ID" value="NZ_QAYG01000001.1"/>
</dbReference>
<feature type="domain" description="B12-binding" evidence="6">
    <location>
        <begin position="72"/>
        <end position="144"/>
    </location>
</feature>
<dbReference type="GO" id="GO:0005829">
    <property type="term" value="C:cytosol"/>
    <property type="evidence" value="ECO:0007669"/>
    <property type="project" value="TreeGrafter"/>
</dbReference>
<dbReference type="PROSITE" id="PS51918">
    <property type="entry name" value="RADICAL_SAM"/>
    <property type="match status" value="1"/>
</dbReference>
<evidence type="ECO:0000259" key="6">
    <source>
        <dbReference type="PROSITE" id="PS51332"/>
    </source>
</evidence>
<comment type="caution">
    <text evidence="8">The sequence shown here is derived from an EMBL/GenBank/DDBJ whole genome shotgun (WGS) entry which is preliminary data.</text>
</comment>
<dbReference type="Gene3D" id="3.40.50.280">
    <property type="entry name" value="Cobalamin-binding domain"/>
    <property type="match status" value="1"/>
</dbReference>
<dbReference type="InterPro" id="IPR023404">
    <property type="entry name" value="rSAM_horseshoe"/>
</dbReference>
<dbReference type="InterPro" id="IPR006638">
    <property type="entry name" value="Elp3/MiaA/NifB-like_rSAM"/>
</dbReference>
<evidence type="ECO:0000313" key="9">
    <source>
        <dbReference type="Proteomes" id="UP000244081"/>
    </source>
</evidence>
<dbReference type="InterPro" id="IPR007197">
    <property type="entry name" value="rSAM"/>
</dbReference>
<keyword evidence="3" id="KW-0479">Metal-binding</keyword>
<dbReference type="SMART" id="SM00729">
    <property type="entry name" value="Elp3"/>
    <property type="match status" value="1"/>
</dbReference>
<dbReference type="Pfam" id="PF02310">
    <property type="entry name" value="B12-binding"/>
    <property type="match status" value="1"/>
</dbReference>
<feature type="domain" description="Radical SAM core" evidence="7">
    <location>
        <begin position="168"/>
        <end position="398"/>
    </location>
</feature>
<keyword evidence="2" id="KW-0949">S-adenosyl-L-methionine</keyword>
<reference evidence="8 9" key="1">
    <citation type="submission" date="2018-04" db="EMBL/GenBank/DDBJ databases">
        <title>Genomic Encyclopedia of Archaeal and Bacterial Type Strains, Phase II (KMG-II): from individual species to whole genera.</title>
        <authorList>
            <person name="Goeker M."/>
        </authorList>
    </citation>
    <scope>NUCLEOTIDE SEQUENCE [LARGE SCALE GENOMIC DNA]</scope>
    <source>
        <strain evidence="8 9">DSM 23382</strain>
    </source>
</reference>
<organism evidence="8 9">
    <name type="scientific">Breoghania corrubedonensis</name>
    <dbReference type="NCBI Taxonomy" id="665038"/>
    <lineage>
        <taxon>Bacteria</taxon>
        <taxon>Pseudomonadati</taxon>
        <taxon>Pseudomonadota</taxon>
        <taxon>Alphaproteobacteria</taxon>
        <taxon>Hyphomicrobiales</taxon>
        <taxon>Stappiaceae</taxon>
        <taxon>Breoghania</taxon>
    </lineage>
</organism>
<gene>
    <name evidence="8" type="ORF">C8N35_101655</name>
</gene>
<evidence type="ECO:0000313" key="8">
    <source>
        <dbReference type="EMBL" id="PTW62609.1"/>
    </source>
</evidence>
<comment type="cofactor">
    <cofactor evidence="1">
        <name>[4Fe-4S] cluster</name>
        <dbReference type="ChEBI" id="CHEBI:49883"/>
    </cofactor>
</comment>
<evidence type="ECO:0000256" key="1">
    <source>
        <dbReference type="ARBA" id="ARBA00001966"/>
    </source>
</evidence>
<dbReference type="PANTHER" id="PTHR43409:SF3">
    <property type="entry name" value="HYPOTHETICAL METHYLTRANSFERASE"/>
    <property type="match status" value="1"/>
</dbReference>
<dbReference type="PANTHER" id="PTHR43409">
    <property type="entry name" value="ANAEROBIC MAGNESIUM-PROTOPORPHYRIN IX MONOMETHYL ESTER CYCLASE-RELATED"/>
    <property type="match status" value="1"/>
</dbReference>
<dbReference type="SFLD" id="SFLDG01082">
    <property type="entry name" value="B12-binding_domain_containing"/>
    <property type="match status" value="1"/>
</dbReference>
<dbReference type="GO" id="GO:0051536">
    <property type="term" value="F:iron-sulfur cluster binding"/>
    <property type="evidence" value="ECO:0007669"/>
    <property type="project" value="UniProtKB-KW"/>
</dbReference>
<dbReference type="Pfam" id="PF04055">
    <property type="entry name" value="Radical_SAM"/>
    <property type="match status" value="1"/>
</dbReference>
<sequence length="533" mass="60284">MTSKPCNVLLIQPRFTAGSFWNYQETCKIVGAKYPAPPLGLITVAAMLPQSWTLRLVDWNTQELDDADIDWADIVMSGGMLPQQPSTLAIIDRCKARGVPVAIGGPDVTTSPERYEHADFRVIGEAESVIADFVDAWQRGERSGLFTAEKFKADVTTTPIPRFDLLNFADYTQICVQFSRGCPFTCEFCDIIEIYGRVPRAKTNDQMLAELQALYDLGYRGNVDFVDDNLIGNKKAVKAFLPEMIRWQKERHYPFLFSTEASLNLADDPVLLNMLRDAGFFTVFIGIESPDPDVLVATRKKQNTRRDIADSVNKIYEAGIFVLAGFIVGFDEEKESVADPICKLIEDAAIPVAMAGLLFALPETQLTRRLEREGRLHPGHDQSDGDLGDQCTSGLNFDTQRPRAEILTDYRRIVDHIYTPQNYLARVRQVIDRLDMSGPNGDLSRARLKKDASEFIRIFWNLTVRKPEHRRAFLSLFFYCLKRNPRALNAALIMYALFVHLGPFSRYVVGEISKQIEDVENGHWQRPVLEAAQ</sequence>
<evidence type="ECO:0000256" key="3">
    <source>
        <dbReference type="ARBA" id="ARBA00022723"/>
    </source>
</evidence>
<dbReference type="CDD" id="cd01335">
    <property type="entry name" value="Radical_SAM"/>
    <property type="match status" value="1"/>
</dbReference>
<dbReference type="InterPro" id="IPR034530">
    <property type="entry name" value="HpnP-like"/>
</dbReference>